<gene>
    <name evidence="2" type="ORF">GCM10008111_25260</name>
</gene>
<proteinExistence type="inferred from homology"/>
<protein>
    <recommendedName>
        <fullName evidence="1">UPF0352 protein GCM10008111_25260</fullName>
    </recommendedName>
</protein>
<dbReference type="Proteomes" id="UP000634667">
    <property type="component" value="Unassembled WGS sequence"/>
</dbReference>
<dbReference type="InterPro" id="IPR009857">
    <property type="entry name" value="UPF0352"/>
</dbReference>
<dbReference type="Gene3D" id="1.10.3390.10">
    <property type="entry name" value="YejL-like"/>
    <property type="match status" value="1"/>
</dbReference>
<dbReference type="SUPFAM" id="SSF158651">
    <property type="entry name" value="YejL-like"/>
    <property type="match status" value="1"/>
</dbReference>
<evidence type="ECO:0000313" key="3">
    <source>
        <dbReference type="Proteomes" id="UP000634667"/>
    </source>
</evidence>
<evidence type="ECO:0000256" key="1">
    <source>
        <dbReference type="HAMAP-Rule" id="MF_00816"/>
    </source>
</evidence>
<accession>A0ABQ2WS82</accession>
<keyword evidence="3" id="KW-1185">Reference proteome</keyword>
<dbReference type="InterPro" id="IPR023202">
    <property type="entry name" value="YejL_sf"/>
</dbReference>
<sequence length="74" mass="8057">MPIISKYSTDQIETLVNQLLETLHDKKATTELSLMCLGNAVSHVINTSVPAAQREAVASSFNQALSDAVSQRRN</sequence>
<comment type="similarity">
    <text evidence="1">Belongs to the UPF0352 family.</text>
</comment>
<comment type="caution">
    <text evidence="2">The sequence shown here is derived from an EMBL/GenBank/DDBJ whole genome shotgun (WGS) entry which is preliminary data.</text>
</comment>
<dbReference type="Pfam" id="PF07208">
    <property type="entry name" value="DUF1414"/>
    <property type="match status" value="1"/>
</dbReference>
<organism evidence="2 3">
    <name type="scientific">Alishewanella tabrizica</name>
    <dbReference type="NCBI Taxonomy" id="671278"/>
    <lineage>
        <taxon>Bacteria</taxon>
        <taxon>Pseudomonadati</taxon>
        <taxon>Pseudomonadota</taxon>
        <taxon>Gammaproteobacteria</taxon>
        <taxon>Alteromonadales</taxon>
        <taxon>Alteromonadaceae</taxon>
        <taxon>Alishewanella</taxon>
    </lineage>
</organism>
<name>A0ABQ2WS82_9ALTE</name>
<reference evidence="3" key="1">
    <citation type="journal article" date="2019" name="Int. J. Syst. Evol. Microbiol.">
        <title>The Global Catalogue of Microorganisms (GCM) 10K type strain sequencing project: providing services to taxonomists for standard genome sequencing and annotation.</title>
        <authorList>
            <consortium name="The Broad Institute Genomics Platform"/>
            <consortium name="The Broad Institute Genome Sequencing Center for Infectious Disease"/>
            <person name="Wu L."/>
            <person name="Ma J."/>
        </authorList>
    </citation>
    <scope>NUCLEOTIDE SEQUENCE [LARGE SCALE GENOMIC DNA]</scope>
    <source>
        <strain evidence="3">KCTC 23723</strain>
    </source>
</reference>
<evidence type="ECO:0000313" key="2">
    <source>
        <dbReference type="EMBL" id="GGW68093.1"/>
    </source>
</evidence>
<dbReference type="PIRSF" id="PIRSF006188">
    <property type="entry name" value="UCP006188"/>
    <property type="match status" value="1"/>
</dbReference>
<dbReference type="RefSeq" id="WP_189483591.1">
    <property type="nucleotide sequence ID" value="NZ_BMYR01000010.1"/>
</dbReference>
<dbReference type="HAMAP" id="MF_00816">
    <property type="entry name" value="UPF0352"/>
    <property type="match status" value="1"/>
</dbReference>
<dbReference type="EMBL" id="BMYR01000010">
    <property type="protein sequence ID" value="GGW68093.1"/>
    <property type="molecule type" value="Genomic_DNA"/>
</dbReference>